<keyword evidence="4 5" id="KW-0472">Membrane</keyword>
<keyword evidence="3 5" id="KW-1133">Transmembrane helix</keyword>
<keyword evidence="7" id="KW-1185">Reference proteome</keyword>
<evidence type="ECO:0000313" key="6">
    <source>
        <dbReference type="EMBL" id="GGE56595.1"/>
    </source>
</evidence>
<dbReference type="AlphaFoldDB" id="A0A8J2YP99"/>
<evidence type="ECO:0000256" key="4">
    <source>
        <dbReference type="ARBA" id="ARBA00023136"/>
    </source>
</evidence>
<feature type="transmembrane region" description="Helical" evidence="5">
    <location>
        <begin position="6"/>
        <end position="26"/>
    </location>
</feature>
<dbReference type="EMBL" id="BMIR01000036">
    <property type="protein sequence ID" value="GGE56595.1"/>
    <property type="molecule type" value="Genomic_DNA"/>
</dbReference>
<keyword evidence="2 5" id="KW-0812">Transmembrane</keyword>
<reference evidence="6" key="2">
    <citation type="submission" date="2020-09" db="EMBL/GenBank/DDBJ databases">
        <authorList>
            <person name="Sun Q."/>
            <person name="Zhou Y."/>
        </authorList>
    </citation>
    <scope>NUCLEOTIDE SEQUENCE</scope>
    <source>
        <strain evidence="6">CGMCC 1.15371</strain>
    </source>
</reference>
<name>A0A8J2YP99_9BACL</name>
<feature type="transmembrane region" description="Helical" evidence="5">
    <location>
        <begin position="38"/>
        <end position="59"/>
    </location>
</feature>
<protein>
    <recommendedName>
        <fullName evidence="8">Sporulation membrane protein YtaF</fullName>
    </recommendedName>
</protein>
<evidence type="ECO:0000256" key="5">
    <source>
        <dbReference type="SAM" id="Phobius"/>
    </source>
</evidence>
<feature type="transmembrane region" description="Helical" evidence="5">
    <location>
        <begin position="123"/>
        <end position="142"/>
    </location>
</feature>
<sequence>MHLITILLIGIIANIDNLAIGCSYGLKKTKISFTSNLIIALLSMLFSFLALLAGHWITHSMTSDFANALGGCLLLIIGGFTITSTFFERSSSFIESQLPFLKILYHPKKADLDENHQISSKEALLLGFSLALNSITTSFSVALTDSSFLIYTLSIGIFSFAFIAFGVKVGGLLQNKMAGLELLAPLLSGLLLILIGCFEMIS</sequence>
<feature type="transmembrane region" description="Helical" evidence="5">
    <location>
        <begin position="148"/>
        <end position="170"/>
    </location>
</feature>
<evidence type="ECO:0000313" key="7">
    <source>
        <dbReference type="Proteomes" id="UP000628775"/>
    </source>
</evidence>
<reference evidence="6" key="1">
    <citation type="journal article" date="2014" name="Int. J. Syst. Evol. Microbiol.">
        <title>Complete genome sequence of Corynebacterium casei LMG S-19264T (=DSM 44701T), isolated from a smear-ripened cheese.</title>
        <authorList>
            <consortium name="US DOE Joint Genome Institute (JGI-PGF)"/>
            <person name="Walter F."/>
            <person name="Albersmeier A."/>
            <person name="Kalinowski J."/>
            <person name="Ruckert C."/>
        </authorList>
    </citation>
    <scope>NUCLEOTIDE SEQUENCE</scope>
    <source>
        <strain evidence="6">CGMCC 1.15371</strain>
    </source>
</reference>
<feature type="transmembrane region" description="Helical" evidence="5">
    <location>
        <begin position="65"/>
        <end position="87"/>
    </location>
</feature>
<evidence type="ECO:0000256" key="2">
    <source>
        <dbReference type="ARBA" id="ARBA00022692"/>
    </source>
</evidence>
<dbReference type="Pfam" id="PF02659">
    <property type="entry name" value="Mntp"/>
    <property type="match status" value="2"/>
</dbReference>
<feature type="transmembrane region" description="Helical" evidence="5">
    <location>
        <begin position="182"/>
        <end position="201"/>
    </location>
</feature>
<keyword evidence="1" id="KW-1003">Cell membrane</keyword>
<organism evidence="6 7">
    <name type="scientific">Pullulanibacillus camelliae</name>
    <dbReference type="NCBI Taxonomy" id="1707096"/>
    <lineage>
        <taxon>Bacteria</taxon>
        <taxon>Bacillati</taxon>
        <taxon>Bacillota</taxon>
        <taxon>Bacilli</taxon>
        <taxon>Bacillales</taxon>
        <taxon>Sporolactobacillaceae</taxon>
        <taxon>Pullulanibacillus</taxon>
    </lineage>
</organism>
<dbReference type="PANTHER" id="PTHR35529">
    <property type="entry name" value="MANGANESE EFFLUX PUMP MNTP-RELATED"/>
    <property type="match status" value="1"/>
</dbReference>
<dbReference type="PANTHER" id="PTHR35529:SF2">
    <property type="entry name" value="SPORULATION PROTEIN YTAF-RELATED"/>
    <property type="match status" value="1"/>
</dbReference>
<accession>A0A8J2YP99</accession>
<dbReference type="InterPro" id="IPR003810">
    <property type="entry name" value="Mntp/YtaF"/>
</dbReference>
<dbReference type="RefSeq" id="WP_188698964.1">
    <property type="nucleotide sequence ID" value="NZ_BMIR01000036.1"/>
</dbReference>
<evidence type="ECO:0000256" key="3">
    <source>
        <dbReference type="ARBA" id="ARBA00022989"/>
    </source>
</evidence>
<evidence type="ECO:0000256" key="1">
    <source>
        <dbReference type="ARBA" id="ARBA00022475"/>
    </source>
</evidence>
<comment type="caution">
    <text evidence="6">The sequence shown here is derived from an EMBL/GenBank/DDBJ whole genome shotgun (WGS) entry which is preliminary data.</text>
</comment>
<dbReference type="Proteomes" id="UP000628775">
    <property type="component" value="Unassembled WGS sequence"/>
</dbReference>
<gene>
    <name evidence="6" type="ORF">GCM10011391_39380</name>
</gene>
<evidence type="ECO:0008006" key="8">
    <source>
        <dbReference type="Google" id="ProtNLM"/>
    </source>
</evidence>
<proteinExistence type="predicted"/>